<protein>
    <recommendedName>
        <fullName evidence="3">Pyridoxamine 5'-phosphate oxidase putative domain-containing protein</fullName>
    </recommendedName>
</protein>
<dbReference type="Proteomes" id="UP001485459">
    <property type="component" value="Chromosome"/>
</dbReference>
<dbReference type="EMBL" id="CP149822">
    <property type="protein sequence ID" value="WZN41322.1"/>
    <property type="molecule type" value="Genomic_DNA"/>
</dbReference>
<proteinExistence type="predicted"/>
<dbReference type="SUPFAM" id="SSF50475">
    <property type="entry name" value="FMN-binding split barrel"/>
    <property type="match status" value="1"/>
</dbReference>
<dbReference type="RefSeq" id="WP_341836177.1">
    <property type="nucleotide sequence ID" value="NZ_CP149822.1"/>
</dbReference>
<sequence length="144" mass="16348">MKKDKEIIQAFLKRHQLATMCAIEAGRPFCFNCFYSFDPEKWILIFKSSPGSRQVNLFDDGTPVAGTILGEKISLHFNAGIQFEGEVVKDAVIAAGLTEKYYKQYPLSLLIDGEILMIRLHAAKLTQTQAGFRNRYVWVREEVG</sequence>
<reference evidence="2" key="1">
    <citation type="submission" date="2024-03" db="EMBL/GenBank/DDBJ databases">
        <title>Chitinophaga horti sp. nov., isolated from garden soil.</title>
        <authorList>
            <person name="Lee D.S."/>
            <person name="Han D.M."/>
            <person name="Baek J.H."/>
            <person name="Choi D.G."/>
            <person name="Jeon J.H."/>
            <person name="Jeon C.O."/>
        </authorList>
    </citation>
    <scope>NUCLEOTIDE SEQUENCE [LARGE SCALE GENOMIC DNA]</scope>
    <source>
        <strain evidence="2">GPA1</strain>
    </source>
</reference>
<keyword evidence="2" id="KW-1185">Reference proteome</keyword>
<name>A0ABZ2YPM0_9BACT</name>
<evidence type="ECO:0000313" key="1">
    <source>
        <dbReference type="EMBL" id="WZN41322.1"/>
    </source>
</evidence>
<gene>
    <name evidence="1" type="ORF">WJU16_25490</name>
</gene>
<evidence type="ECO:0000313" key="2">
    <source>
        <dbReference type="Proteomes" id="UP001485459"/>
    </source>
</evidence>
<organism evidence="1 2">
    <name type="scientific">Chitinophaga pollutisoli</name>
    <dbReference type="NCBI Taxonomy" id="3133966"/>
    <lineage>
        <taxon>Bacteria</taxon>
        <taxon>Pseudomonadati</taxon>
        <taxon>Bacteroidota</taxon>
        <taxon>Chitinophagia</taxon>
        <taxon>Chitinophagales</taxon>
        <taxon>Chitinophagaceae</taxon>
        <taxon>Chitinophaga</taxon>
    </lineage>
</organism>
<accession>A0ABZ2YPM0</accession>
<evidence type="ECO:0008006" key="3">
    <source>
        <dbReference type="Google" id="ProtNLM"/>
    </source>
</evidence>